<dbReference type="InParanoid" id="A0A1D2VK24"/>
<protein>
    <submittedName>
        <fullName evidence="2">Alpha/beta-hydrolase</fullName>
    </submittedName>
</protein>
<dbReference type="EMBL" id="KV454478">
    <property type="protein sequence ID" value="ODV61972.1"/>
    <property type="molecule type" value="Genomic_DNA"/>
</dbReference>
<dbReference type="PANTHER" id="PTHR43798:SF5">
    <property type="entry name" value="MONOACYLGLYCEROL LIPASE ABHD6"/>
    <property type="match status" value="1"/>
</dbReference>
<dbReference type="GO" id="GO:0047372">
    <property type="term" value="F:monoacylglycerol lipase activity"/>
    <property type="evidence" value="ECO:0007669"/>
    <property type="project" value="TreeGrafter"/>
</dbReference>
<feature type="domain" description="Serine aminopeptidase S33" evidence="1">
    <location>
        <begin position="31"/>
        <end position="272"/>
    </location>
</feature>
<dbReference type="InterPro" id="IPR022742">
    <property type="entry name" value="Hydrolase_4"/>
</dbReference>
<dbReference type="PANTHER" id="PTHR43798">
    <property type="entry name" value="MONOACYLGLYCEROL LIPASE"/>
    <property type="match status" value="1"/>
</dbReference>
<sequence length="288" mass="31515">MGSLTDITTALLKTSLNHCINYTFFKNANSSSAILFIHGLGSSQNFYYSIAKKLSHQNNHSCIIFDNFGASSSSSNLDFENISQDLTVESIKQDVVDLLLHLKIKKVILAGHSMGGMSVNYITATTPNLDIVGNILVNPVHPTPKLKEIFDSRINTLLKTNDISSIANGVAENAVGSNCLDIVKAFIRDLVSRQTIKGYILNCKIISHAATLTTQYINYYKQIKTPTLIIAGKEDLTAPWSGCVEVIAQNLGSETISVKQLEGVGHWAAVESDEKVYKLISDFVPNDF</sequence>
<dbReference type="InterPro" id="IPR029058">
    <property type="entry name" value="AB_hydrolase_fold"/>
</dbReference>
<dbReference type="STRING" id="1344418.A0A1D2VK24"/>
<dbReference type="OrthoDB" id="408373at2759"/>
<dbReference type="InterPro" id="IPR050266">
    <property type="entry name" value="AB_hydrolase_sf"/>
</dbReference>
<evidence type="ECO:0000313" key="2">
    <source>
        <dbReference type="EMBL" id="ODV61972.1"/>
    </source>
</evidence>
<keyword evidence="3" id="KW-1185">Reference proteome</keyword>
<dbReference type="AlphaFoldDB" id="A0A1D2VK24"/>
<dbReference type="SUPFAM" id="SSF53474">
    <property type="entry name" value="alpha/beta-Hydrolases"/>
    <property type="match status" value="1"/>
</dbReference>
<name>A0A1D2VK24_9ASCO</name>
<dbReference type="Pfam" id="PF12146">
    <property type="entry name" value="Hydrolase_4"/>
    <property type="match status" value="1"/>
</dbReference>
<dbReference type="Gene3D" id="3.40.50.1820">
    <property type="entry name" value="alpha/beta hydrolase"/>
    <property type="match status" value="1"/>
</dbReference>
<accession>A0A1D2VK24</accession>
<evidence type="ECO:0000259" key="1">
    <source>
        <dbReference type="Pfam" id="PF12146"/>
    </source>
</evidence>
<organism evidence="2 3">
    <name type="scientific">Ascoidea rubescens DSM 1968</name>
    <dbReference type="NCBI Taxonomy" id="1344418"/>
    <lineage>
        <taxon>Eukaryota</taxon>
        <taxon>Fungi</taxon>
        <taxon>Dikarya</taxon>
        <taxon>Ascomycota</taxon>
        <taxon>Saccharomycotina</taxon>
        <taxon>Saccharomycetes</taxon>
        <taxon>Ascoideaceae</taxon>
        <taxon>Ascoidea</taxon>
    </lineage>
</organism>
<proteinExistence type="predicted"/>
<dbReference type="GO" id="GO:0046464">
    <property type="term" value="P:acylglycerol catabolic process"/>
    <property type="evidence" value="ECO:0007669"/>
    <property type="project" value="TreeGrafter"/>
</dbReference>
<gene>
    <name evidence="2" type="ORF">ASCRUDRAFT_7425</name>
</gene>
<dbReference type="GO" id="GO:0016020">
    <property type="term" value="C:membrane"/>
    <property type="evidence" value="ECO:0007669"/>
    <property type="project" value="TreeGrafter"/>
</dbReference>
<dbReference type="RefSeq" id="XP_020048279.1">
    <property type="nucleotide sequence ID" value="XM_020192609.1"/>
</dbReference>
<evidence type="ECO:0000313" key="3">
    <source>
        <dbReference type="Proteomes" id="UP000095038"/>
    </source>
</evidence>
<reference evidence="3" key="1">
    <citation type="submission" date="2016-05" db="EMBL/GenBank/DDBJ databases">
        <title>Comparative genomics of biotechnologically important yeasts.</title>
        <authorList>
            <consortium name="DOE Joint Genome Institute"/>
            <person name="Riley R."/>
            <person name="Haridas S."/>
            <person name="Wolfe K.H."/>
            <person name="Lopes M.R."/>
            <person name="Hittinger C.T."/>
            <person name="Goker M."/>
            <person name="Salamov A."/>
            <person name="Wisecaver J."/>
            <person name="Long T.M."/>
            <person name="Aerts A.L."/>
            <person name="Barry K."/>
            <person name="Choi C."/>
            <person name="Clum A."/>
            <person name="Coughlan A.Y."/>
            <person name="Deshpande S."/>
            <person name="Douglass A.P."/>
            <person name="Hanson S.J."/>
            <person name="Klenk H.-P."/>
            <person name="Labutti K."/>
            <person name="Lapidus A."/>
            <person name="Lindquist E."/>
            <person name="Lipzen A."/>
            <person name="Meier-Kolthoff J.P."/>
            <person name="Ohm R.A."/>
            <person name="Otillar R.P."/>
            <person name="Pangilinan J."/>
            <person name="Peng Y."/>
            <person name="Rokas A."/>
            <person name="Rosa C.A."/>
            <person name="Scheuner C."/>
            <person name="Sibirny A.A."/>
            <person name="Slot J.C."/>
            <person name="Stielow J.B."/>
            <person name="Sun H."/>
            <person name="Kurtzman C.P."/>
            <person name="Blackwell M."/>
            <person name="Grigoriev I.V."/>
            <person name="Jeffries T.W."/>
        </authorList>
    </citation>
    <scope>NUCLEOTIDE SEQUENCE [LARGE SCALE GENOMIC DNA]</scope>
    <source>
        <strain evidence="3">DSM 1968</strain>
    </source>
</reference>
<dbReference type="GeneID" id="30966245"/>
<dbReference type="Proteomes" id="UP000095038">
    <property type="component" value="Unassembled WGS sequence"/>
</dbReference>
<keyword evidence="2" id="KW-0378">Hydrolase</keyword>